<dbReference type="GO" id="GO:0035556">
    <property type="term" value="P:intracellular signal transduction"/>
    <property type="evidence" value="ECO:0007669"/>
    <property type="project" value="TreeGrafter"/>
</dbReference>
<evidence type="ECO:0000256" key="3">
    <source>
        <dbReference type="ARBA" id="ARBA00022679"/>
    </source>
</evidence>
<evidence type="ECO:0000256" key="6">
    <source>
        <dbReference type="ARBA" id="ARBA00022840"/>
    </source>
</evidence>
<dbReference type="GO" id="GO:0050321">
    <property type="term" value="F:tau-protein kinase activity"/>
    <property type="evidence" value="ECO:0007669"/>
    <property type="project" value="TreeGrafter"/>
</dbReference>
<evidence type="ECO:0000256" key="5">
    <source>
        <dbReference type="ARBA" id="ARBA00022777"/>
    </source>
</evidence>
<dbReference type="Proteomes" id="UP000694407">
    <property type="component" value="Unplaced"/>
</dbReference>
<reference evidence="10" key="2">
    <citation type="submission" date="2025-09" db="UniProtKB">
        <authorList>
            <consortium name="Ensembl"/>
        </authorList>
    </citation>
    <scope>IDENTIFICATION</scope>
</reference>
<dbReference type="PANTHER" id="PTHR24346:SF82">
    <property type="entry name" value="KP78A-RELATED"/>
    <property type="match status" value="1"/>
</dbReference>
<sequence>MCDTFYFVSLLILKSQHQPRIGNYRVVKTIRKGTFIKVKLAHHILIGKQVAIKIIDKRHLKPEVLQKLYREVRILKMLNHPHIVKLFEVIDTKKHSVCTGVCQWRGNFELSV</sequence>
<evidence type="ECO:0000256" key="4">
    <source>
        <dbReference type="ARBA" id="ARBA00022741"/>
    </source>
</evidence>
<keyword evidence="11" id="KW-1185">Reference proteome</keyword>
<keyword evidence="6" id="KW-0067">ATP-binding</keyword>
<evidence type="ECO:0000256" key="7">
    <source>
        <dbReference type="ARBA" id="ARBA00047899"/>
    </source>
</evidence>
<keyword evidence="2" id="KW-0723">Serine/threonine-protein kinase</keyword>
<dbReference type="GO" id="GO:0005737">
    <property type="term" value="C:cytoplasm"/>
    <property type="evidence" value="ECO:0007669"/>
    <property type="project" value="TreeGrafter"/>
</dbReference>
<comment type="catalytic activity">
    <reaction evidence="7">
        <text>L-threonyl-[protein] + ATP = O-phospho-L-threonyl-[protein] + ADP + H(+)</text>
        <dbReference type="Rhea" id="RHEA:46608"/>
        <dbReference type="Rhea" id="RHEA-COMP:11060"/>
        <dbReference type="Rhea" id="RHEA-COMP:11605"/>
        <dbReference type="ChEBI" id="CHEBI:15378"/>
        <dbReference type="ChEBI" id="CHEBI:30013"/>
        <dbReference type="ChEBI" id="CHEBI:30616"/>
        <dbReference type="ChEBI" id="CHEBI:61977"/>
        <dbReference type="ChEBI" id="CHEBI:456216"/>
        <dbReference type="EC" id="2.7.11.1"/>
    </reaction>
</comment>
<dbReference type="EC" id="2.7.11.1" evidence="1"/>
<keyword evidence="3" id="KW-0808">Transferase</keyword>
<dbReference type="InterPro" id="IPR011009">
    <property type="entry name" value="Kinase-like_dom_sf"/>
</dbReference>
<dbReference type="Pfam" id="PF00069">
    <property type="entry name" value="Pkinase"/>
    <property type="match status" value="1"/>
</dbReference>
<comment type="catalytic activity">
    <reaction evidence="8">
        <text>L-seryl-[protein] + ATP = O-phospho-L-seryl-[protein] + ADP + H(+)</text>
        <dbReference type="Rhea" id="RHEA:17989"/>
        <dbReference type="Rhea" id="RHEA-COMP:9863"/>
        <dbReference type="Rhea" id="RHEA-COMP:11604"/>
        <dbReference type="ChEBI" id="CHEBI:15378"/>
        <dbReference type="ChEBI" id="CHEBI:29999"/>
        <dbReference type="ChEBI" id="CHEBI:30616"/>
        <dbReference type="ChEBI" id="CHEBI:83421"/>
        <dbReference type="ChEBI" id="CHEBI:456216"/>
        <dbReference type="EC" id="2.7.11.1"/>
    </reaction>
</comment>
<keyword evidence="4" id="KW-0547">Nucleotide-binding</keyword>
<reference evidence="10" key="1">
    <citation type="submission" date="2025-08" db="UniProtKB">
        <authorList>
            <consortium name="Ensembl"/>
        </authorList>
    </citation>
    <scope>IDENTIFICATION</scope>
</reference>
<evidence type="ECO:0000256" key="2">
    <source>
        <dbReference type="ARBA" id="ARBA00022527"/>
    </source>
</evidence>
<feature type="domain" description="Protein kinase" evidence="9">
    <location>
        <begin position="24"/>
        <end position="112"/>
    </location>
</feature>
<evidence type="ECO:0000313" key="11">
    <source>
        <dbReference type="Proteomes" id="UP000694407"/>
    </source>
</evidence>
<protein>
    <recommendedName>
        <fullName evidence="1">non-specific serine/threonine protein kinase</fullName>
        <ecNumber evidence="1">2.7.11.1</ecNumber>
    </recommendedName>
</protein>
<evidence type="ECO:0000259" key="9">
    <source>
        <dbReference type="PROSITE" id="PS50011"/>
    </source>
</evidence>
<dbReference type="GO" id="GO:0000226">
    <property type="term" value="P:microtubule cytoskeleton organization"/>
    <property type="evidence" value="ECO:0007669"/>
    <property type="project" value="TreeGrafter"/>
</dbReference>
<dbReference type="GeneTree" id="ENSGT00940000159555"/>
<dbReference type="AlphaFoldDB" id="A0A8C6AAY3"/>
<accession>A0A8C6AAY3</accession>
<organism evidence="10 11">
    <name type="scientific">Marmota marmota marmota</name>
    <name type="common">Alpine marmot</name>
    <dbReference type="NCBI Taxonomy" id="9994"/>
    <lineage>
        <taxon>Eukaryota</taxon>
        <taxon>Metazoa</taxon>
        <taxon>Chordata</taxon>
        <taxon>Craniata</taxon>
        <taxon>Vertebrata</taxon>
        <taxon>Euteleostomi</taxon>
        <taxon>Mammalia</taxon>
        <taxon>Eutheria</taxon>
        <taxon>Euarchontoglires</taxon>
        <taxon>Glires</taxon>
        <taxon>Rodentia</taxon>
        <taxon>Sciuromorpha</taxon>
        <taxon>Sciuridae</taxon>
        <taxon>Xerinae</taxon>
        <taxon>Marmotini</taxon>
        <taxon>Marmota</taxon>
    </lineage>
</organism>
<dbReference type="SUPFAM" id="SSF56112">
    <property type="entry name" value="Protein kinase-like (PK-like)"/>
    <property type="match status" value="1"/>
</dbReference>
<dbReference type="FunFam" id="3.30.200.20:FF:000003">
    <property type="entry name" value="Non-specific serine/threonine protein kinase"/>
    <property type="match status" value="1"/>
</dbReference>
<name>A0A8C6AAY3_MARMA</name>
<evidence type="ECO:0000256" key="1">
    <source>
        <dbReference type="ARBA" id="ARBA00012513"/>
    </source>
</evidence>
<evidence type="ECO:0000313" key="10">
    <source>
        <dbReference type="Ensembl" id="ENSMMMP00000025575.1"/>
    </source>
</evidence>
<dbReference type="Gene3D" id="3.30.200.20">
    <property type="entry name" value="Phosphorylase Kinase, domain 1"/>
    <property type="match status" value="1"/>
</dbReference>
<dbReference type="PANTHER" id="PTHR24346">
    <property type="entry name" value="MAP/MICROTUBULE AFFINITY-REGULATING KINASE"/>
    <property type="match status" value="1"/>
</dbReference>
<dbReference type="Ensembl" id="ENSMMMT00000028952.1">
    <property type="protein sequence ID" value="ENSMMMP00000025575.1"/>
    <property type="gene ID" value="ENSMMMG00000022414.1"/>
</dbReference>
<dbReference type="PROSITE" id="PS50011">
    <property type="entry name" value="PROTEIN_KINASE_DOM"/>
    <property type="match status" value="1"/>
</dbReference>
<dbReference type="GO" id="GO:0005524">
    <property type="term" value="F:ATP binding"/>
    <property type="evidence" value="ECO:0007669"/>
    <property type="project" value="UniProtKB-KW"/>
</dbReference>
<keyword evidence="5" id="KW-0418">Kinase</keyword>
<evidence type="ECO:0000256" key="8">
    <source>
        <dbReference type="ARBA" id="ARBA00048679"/>
    </source>
</evidence>
<dbReference type="InterPro" id="IPR000719">
    <property type="entry name" value="Prot_kinase_dom"/>
</dbReference>
<proteinExistence type="predicted"/>